<protein>
    <submittedName>
        <fullName evidence="4">Uncharacterized protein</fullName>
    </submittedName>
</protein>
<reference evidence="4" key="1">
    <citation type="submission" date="2021-01" db="EMBL/GenBank/DDBJ databases">
        <authorList>
            <consortium name="Genoscope - CEA"/>
            <person name="William W."/>
        </authorList>
    </citation>
    <scope>NUCLEOTIDE SEQUENCE</scope>
</reference>
<feature type="domain" description="HTH myb-type" evidence="3">
    <location>
        <begin position="152"/>
        <end position="198"/>
    </location>
</feature>
<dbReference type="AlphaFoldDB" id="A0A8S1SG80"/>
<sequence length="361" mass="42704">MMNSPQRNRASSQKQQIVKKNIRKYSSDYSDSDVSNQESQVKKRIVKIWTPEEDQLLQSFYEKYKGNWIQVAQSIPNRNPSQCSQRWKRINPNRIRSRRQWTEEEDLQVLNLIKKFGKNWKAIENHMYGRSGKQIRERFINKLDQTINHNEFTQEEDEKIVKLYYQIGPRWSDISKLLKGRPENMIKNRFYSHIKKHYNIQSMNPEIVGNEMMSQNQFQNSNSLSDLLQEQDQQIQGELRLETIHSQFEQEGSFISNLINSNHILLPQFKSLIQGESIISNGESIINKQEMNLEQKQLYGIDSSGVGSQVYLNIQMPHSDIQDELDSNIKKSPQYLLTDSENKEKENQLVYQFTKMSMEQD</sequence>
<organism evidence="4 5">
    <name type="scientific">Paramecium pentaurelia</name>
    <dbReference type="NCBI Taxonomy" id="43138"/>
    <lineage>
        <taxon>Eukaryota</taxon>
        <taxon>Sar</taxon>
        <taxon>Alveolata</taxon>
        <taxon>Ciliophora</taxon>
        <taxon>Intramacronucleata</taxon>
        <taxon>Oligohymenophorea</taxon>
        <taxon>Peniculida</taxon>
        <taxon>Parameciidae</taxon>
        <taxon>Paramecium</taxon>
    </lineage>
</organism>
<feature type="compositionally biased region" description="Polar residues" evidence="1">
    <location>
        <begin position="1"/>
        <end position="18"/>
    </location>
</feature>
<feature type="domain" description="HTH myb-type" evidence="3">
    <location>
        <begin position="93"/>
        <end position="147"/>
    </location>
</feature>
<feature type="region of interest" description="Disordered" evidence="1">
    <location>
        <begin position="1"/>
        <end position="36"/>
    </location>
</feature>
<dbReference type="SMART" id="SM00717">
    <property type="entry name" value="SANT"/>
    <property type="match status" value="3"/>
</dbReference>
<dbReference type="EMBL" id="CAJJDO010000007">
    <property type="protein sequence ID" value="CAD8138880.1"/>
    <property type="molecule type" value="Genomic_DNA"/>
</dbReference>
<accession>A0A8S1SG80</accession>
<dbReference type="InterPro" id="IPR017930">
    <property type="entry name" value="Myb_dom"/>
</dbReference>
<comment type="caution">
    <text evidence="4">The sequence shown here is derived from an EMBL/GenBank/DDBJ whole genome shotgun (WGS) entry which is preliminary data.</text>
</comment>
<evidence type="ECO:0000259" key="3">
    <source>
        <dbReference type="PROSITE" id="PS51294"/>
    </source>
</evidence>
<dbReference type="OrthoDB" id="2143914at2759"/>
<dbReference type="PANTHER" id="PTHR45614">
    <property type="entry name" value="MYB PROTEIN-RELATED"/>
    <property type="match status" value="1"/>
</dbReference>
<gene>
    <name evidence="4" type="ORF">PPENT_87.1.T0070359</name>
</gene>
<dbReference type="PROSITE" id="PS50090">
    <property type="entry name" value="MYB_LIKE"/>
    <property type="match status" value="3"/>
</dbReference>
<evidence type="ECO:0000313" key="5">
    <source>
        <dbReference type="Proteomes" id="UP000689195"/>
    </source>
</evidence>
<feature type="domain" description="HTH myb-type" evidence="3">
    <location>
        <begin position="49"/>
        <end position="89"/>
    </location>
</feature>
<dbReference type="PANTHER" id="PTHR45614:SF69">
    <property type="entry name" value="CHROMOSOME UNDETERMINED SCAFFOLD_38, WHOLE GENOME SHOTGUN SEQUENCE"/>
    <property type="match status" value="1"/>
</dbReference>
<proteinExistence type="predicted"/>
<dbReference type="InterPro" id="IPR001005">
    <property type="entry name" value="SANT/Myb"/>
</dbReference>
<dbReference type="InterPro" id="IPR050560">
    <property type="entry name" value="MYB_TF"/>
</dbReference>
<feature type="domain" description="Myb-like" evidence="2">
    <location>
        <begin position="144"/>
        <end position="194"/>
    </location>
</feature>
<dbReference type="Proteomes" id="UP000689195">
    <property type="component" value="Unassembled WGS sequence"/>
</dbReference>
<feature type="domain" description="Myb-like" evidence="2">
    <location>
        <begin position="49"/>
        <end position="91"/>
    </location>
</feature>
<evidence type="ECO:0000313" key="4">
    <source>
        <dbReference type="EMBL" id="CAD8138880.1"/>
    </source>
</evidence>
<dbReference type="PROSITE" id="PS51294">
    <property type="entry name" value="HTH_MYB"/>
    <property type="match status" value="3"/>
</dbReference>
<dbReference type="GO" id="GO:0005634">
    <property type="term" value="C:nucleus"/>
    <property type="evidence" value="ECO:0007669"/>
    <property type="project" value="TreeGrafter"/>
</dbReference>
<name>A0A8S1SG80_9CILI</name>
<keyword evidence="5" id="KW-1185">Reference proteome</keyword>
<evidence type="ECO:0000256" key="1">
    <source>
        <dbReference type="SAM" id="MobiDB-lite"/>
    </source>
</evidence>
<dbReference type="CDD" id="cd00167">
    <property type="entry name" value="SANT"/>
    <property type="match status" value="3"/>
</dbReference>
<dbReference type="GO" id="GO:0000981">
    <property type="term" value="F:DNA-binding transcription factor activity, RNA polymerase II-specific"/>
    <property type="evidence" value="ECO:0007669"/>
    <property type="project" value="TreeGrafter"/>
</dbReference>
<feature type="domain" description="Myb-like" evidence="2">
    <location>
        <begin position="93"/>
        <end position="143"/>
    </location>
</feature>
<evidence type="ECO:0000259" key="2">
    <source>
        <dbReference type="PROSITE" id="PS50090"/>
    </source>
</evidence>
<dbReference type="Pfam" id="PF13921">
    <property type="entry name" value="Myb_DNA-bind_6"/>
    <property type="match status" value="2"/>
</dbReference>
<dbReference type="GO" id="GO:0000978">
    <property type="term" value="F:RNA polymerase II cis-regulatory region sequence-specific DNA binding"/>
    <property type="evidence" value="ECO:0007669"/>
    <property type="project" value="TreeGrafter"/>
</dbReference>